<name>A0A366HQI3_9BACT</name>
<evidence type="ECO:0000313" key="2">
    <source>
        <dbReference type="EMBL" id="RBP45912.1"/>
    </source>
</evidence>
<sequence length="118" mass="12882">MVSIGAHWGVLQVVAWAQMIKSYTAEKGLVQGIEETFNGEHPCAMCQKIAESKKHNDEQAPLPQDRTEMSKWLSLPSGYVITTVMPCDLVPGKVSGDMQLGSSQWETTPPTPPPRCGV</sequence>
<accession>A0A366HQI3</accession>
<dbReference type="AlphaFoldDB" id="A0A366HQI3"/>
<protein>
    <submittedName>
        <fullName evidence="2">Uncharacterized protein</fullName>
    </submittedName>
</protein>
<keyword evidence="3" id="KW-1185">Reference proteome</keyword>
<organism evidence="2 3">
    <name type="scientific">Roseimicrobium gellanilyticum</name>
    <dbReference type="NCBI Taxonomy" id="748857"/>
    <lineage>
        <taxon>Bacteria</taxon>
        <taxon>Pseudomonadati</taxon>
        <taxon>Verrucomicrobiota</taxon>
        <taxon>Verrucomicrobiia</taxon>
        <taxon>Verrucomicrobiales</taxon>
        <taxon>Verrucomicrobiaceae</taxon>
        <taxon>Roseimicrobium</taxon>
    </lineage>
</organism>
<feature type="region of interest" description="Disordered" evidence="1">
    <location>
        <begin position="95"/>
        <end position="118"/>
    </location>
</feature>
<evidence type="ECO:0000256" key="1">
    <source>
        <dbReference type="SAM" id="MobiDB-lite"/>
    </source>
</evidence>
<comment type="caution">
    <text evidence="2">The sequence shown here is derived from an EMBL/GenBank/DDBJ whole genome shotgun (WGS) entry which is preliminary data.</text>
</comment>
<dbReference type="Proteomes" id="UP000253426">
    <property type="component" value="Unassembled WGS sequence"/>
</dbReference>
<dbReference type="EMBL" id="QNRR01000002">
    <property type="protein sequence ID" value="RBP45912.1"/>
    <property type="molecule type" value="Genomic_DNA"/>
</dbReference>
<reference evidence="2 3" key="1">
    <citation type="submission" date="2018-06" db="EMBL/GenBank/DDBJ databases">
        <title>Genomic Encyclopedia of Type Strains, Phase IV (KMG-IV): sequencing the most valuable type-strain genomes for metagenomic binning, comparative biology and taxonomic classification.</title>
        <authorList>
            <person name="Goeker M."/>
        </authorList>
    </citation>
    <scope>NUCLEOTIDE SEQUENCE [LARGE SCALE GENOMIC DNA]</scope>
    <source>
        <strain evidence="2 3">DSM 25532</strain>
    </source>
</reference>
<evidence type="ECO:0000313" key="3">
    <source>
        <dbReference type="Proteomes" id="UP000253426"/>
    </source>
</evidence>
<proteinExistence type="predicted"/>
<gene>
    <name evidence="2" type="ORF">DES53_102296</name>
</gene>
<feature type="compositionally biased region" description="Pro residues" evidence="1">
    <location>
        <begin position="109"/>
        <end position="118"/>
    </location>
</feature>